<reference evidence="1" key="1">
    <citation type="submission" date="2023-04" db="EMBL/GenBank/DDBJ databases">
        <title>Draft Genome sequencing of Naganishia species isolated from polar environments using Oxford Nanopore Technology.</title>
        <authorList>
            <person name="Leo P."/>
            <person name="Venkateswaran K."/>
        </authorList>
    </citation>
    <scope>NUCLEOTIDE SEQUENCE</scope>
    <source>
        <strain evidence="1">DBVPG 5303</strain>
    </source>
</reference>
<proteinExistence type="predicted"/>
<comment type="caution">
    <text evidence="1">The sequence shown here is derived from an EMBL/GenBank/DDBJ whole genome shotgun (WGS) entry which is preliminary data.</text>
</comment>
<keyword evidence="2" id="KW-1185">Reference proteome</keyword>
<evidence type="ECO:0000313" key="2">
    <source>
        <dbReference type="Proteomes" id="UP001234202"/>
    </source>
</evidence>
<protein>
    <submittedName>
        <fullName evidence="1">Uncharacterized protein</fullName>
    </submittedName>
</protein>
<accession>A0ACC2XCA9</accession>
<name>A0ACC2XCA9_9TREE</name>
<organism evidence="1 2">
    <name type="scientific">Naganishia onofrii</name>
    <dbReference type="NCBI Taxonomy" id="1851511"/>
    <lineage>
        <taxon>Eukaryota</taxon>
        <taxon>Fungi</taxon>
        <taxon>Dikarya</taxon>
        <taxon>Basidiomycota</taxon>
        <taxon>Agaricomycotina</taxon>
        <taxon>Tremellomycetes</taxon>
        <taxon>Filobasidiales</taxon>
        <taxon>Filobasidiaceae</taxon>
        <taxon>Naganishia</taxon>
    </lineage>
</organism>
<gene>
    <name evidence="1" type="ORF">QFC24_004969</name>
</gene>
<evidence type="ECO:0000313" key="1">
    <source>
        <dbReference type="EMBL" id="KAJ9120989.1"/>
    </source>
</evidence>
<dbReference type="EMBL" id="JASBWV010000019">
    <property type="protein sequence ID" value="KAJ9120989.1"/>
    <property type="molecule type" value="Genomic_DNA"/>
</dbReference>
<dbReference type="Proteomes" id="UP001234202">
    <property type="component" value="Unassembled WGS sequence"/>
</dbReference>
<sequence>MEGIAHYDDPTAGWPDPEHTTLQQAVAALAAAAAAQDQHGLHHHHHHPFGDLGDGSSGPDVSRAPGNVGQHDHHSSHENITLAGAAAAAGGMHMPLSALDLSSHSQLPPFPHHLGNNGFSMPGSHMQMQMQMQMQMPMHPSSDIPAAEQAAAALAKKQEKKERKKREKEEAKREKEEAERQAAIANSQPSLPPNTQLQVVRPEEAMTVNQTALNSVAGPSRIPAIPAPSKRARPAASNNDPSDAIVRRPANGDDDGPITNVNEWLAGSWLKGPALRKVAKERGVDLAVHLRKGKFTSQEEKLVDDAIAEYLGARGLTRERDLTRMLFGGDDDPLLGDGDAGGNDGAGGTQGSKTRAKNRDRVDLVKAIAPCIPGRPLTSINAFIVRKYDPYVRKGPWTAQEDADLLRAYQQYGPAWDKISRIVERNETDCRVRYTNHLQIKQTRKRGLWSPEEENMLQRTIADICEAAKTTIKDTPNRPVPWAVVVKMMGGQRNALECREKWFDQVLPRLMAQEQGGSTAASQSAARTASPATDEPAAEASATASGPTPISKLPRAMEWTQADFIHLLTRIAEILGPDLSQVYQRDINFRTLHALTPDLQKFSYKHCYKTFRAYAKRVDGFESIPLSELLPKLEGIVSSKFRSGGPRSGSAILRRTRAPPVDRPSKTKSQEMIEDEDDDSGSEPESHDTPLADDAFEVEDNMDVALSDVAMPSDMHEHLQLDESMIDPALMDVAENTAVEDLLSPHNMTLAGAAAESVAVAEAEPVVSEPIREGEAAAADAKTEETTGKKRKHQEDGEKKPKKRVKKEKANDPASAESSASTSSVAEASNASTVSLENVEIVNDQPAEEITEEEKQRHKEEKRKRKEEKRARKEAKRQLAAVLEQGNLIAASGDDVGSVSA</sequence>